<dbReference type="PANTHER" id="PTHR12246">
    <property type="entry name" value="PALMITOYLTRANSFERASE ZDHHC16"/>
    <property type="match status" value="1"/>
</dbReference>
<keyword evidence="6 11" id="KW-0472">Membrane</keyword>
<evidence type="ECO:0000256" key="8">
    <source>
        <dbReference type="ARBA" id="ARBA00023288"/>
    </source>
</evidence>
<dbReference type="AlphaFoldDB" id="A0A545V5E3"/>
<keyword evidence="9 11" id="KW-0012">Acyltransferase</keyword>
<proteinExistence type="inferred from homology"/>
<evidence type="ECO:0000256" key="12">
    <source>
        <dbReference type="RuleBase" id="RU079119"/>
    </source>
</evidence>
<dbReference type="PROSITE" id="PS50216">
    <property type="entry name" value="DHHC"/>
    <property type="match status" value="1"/>
</dbReference>
<dbReference type="EMBL" id="SPUK01000005">
    <property type="protein sequence ID" value="TQV96929.1"/>
    <property type="molecule type" value="Genomic_DNA"/>
</dbReference>
<dbReference type="OrthoDB" id="331948at2759"/>
<feature type="domain" description="Palmitoyltransferase DHHC" evidence="14">
    <location>
        <begin position="83"/>
        <end position="212"/>
    </location>
</feature>
<name>A0A545V5E3_9HYPO</name>
<evidence type="ECO:0000256" key="6">
    <source>
        <dbReference type="ARBA" id="ARBA00023136"/>
    </source>
</evidence>
<evidence type="ECO:0000256" key="3">
    <source>
        <dbReference type="ARBA" id="ARBA00022692"/>
    </source>
</evidence>
<evidence type="ECO:0000313" key="15">
    <source>
        <dbReference type="EMBL" id="TQV96929.1"/>
    </source>
</evidence>
<comment type="catalytic activity">
    <reaction evidence="10 11 12">
        <text>L-cysteinyl-[protein] + hexadecanoyl-CoA = S-hexadecanoyl-L-cysteinyl-[protein] + CoA</text>
        <dbReference type="Rhea" id="RHEA:36683"/>
        <dbReference type="Rhea" id="RHEA-COMP:10131"/>
        <dbReference type="Rhea" id="RHEA-COMP:11032"/>
        <dbReference type="ChEBI" id="CHEBI:29950"/>
        <dbReference type="ChEBI" id="CHEBI:57287"/>
        <dbReference type="ChEBI" id="CHEBI:57379"/>
        <dbReference type="ChEBI" id="CHEBI:74151"/>
        <dbReference type="EC" id="2.3.1.225"/>
    </reaction>
</comment>
<comment type="domain">
    <text evidence="11 12">The DHHC domain is required for palmitoyltransferase activity.</text>
</comment>
<evidence type="ECO:0000256" key="9">
    <source>
        <dbReference type="ARBA" id="ARBA00023315"/>
    </source>
</evidence>
<protein>
    <recommendedName>
        <fullName evidence="11">Palmitoyltransferase PFA4</fullName>
        <ecNumber evidence="11">2.3.1.225</ecNumber>
    </recommendedName>
    <alternativeName>
        <fullName evidence="11">Protein S-acyltransferase</fullName>
        <shortName evidence="11">PAT</shortName>
    </alternativeName>
    <alternativeName>
        <fullName evidence="11">Protein fatty acyltransferase 4</fullName>
    </alternativeName>
</protein>
<dbReference type="HAMAP" id="MF_03199">
    <property type="entry name" value="DHHC_PAT_PFA4"/>
    <property type="match status" value="1"/>
</dbReference>
<evidence type="ECO:0000256" key="4">
    <source>
        <dbReference type="ARBA" id="ARBA00022824"/>
    </source>
</evidence>
<dbReference type="InterPro" id="IPR039859">
    <property type="entry name" value="PFA4/ZDH16/20/ERF2-like"/>
</dbReference>
<comment type="subcellular location">
    <subcellularLocation>
        <location evidence="11">Endoplasmic reticulum membrane</location>
        <topology evidence="11">Multi-pass membrane protein</topology>
    </subcellularLocation>
    <subcellularLocation>
        <location evidence="1">Membrane</location>
        <topology evidence="1">Multi-pass membrane protein</topology>
    </subcellularLocation>
</comment>
<feature type="transmembrane region" description="Helical" evidence="11 12">
    <location>
        <begin position="133"/>
        <end position="153"/>
    </location>
</feature>
<sequence>MAGIADAGIVKKVAIPGVCLLISFLGYFSQYIFRDDFLEPGAPSRTETFLFNGLLLALWYTYARTCTVDPGRYEFSDPVLEVKGRWCNKCAAPKPPRAHHCRHCRRCIPKMDHHCPWTGNCVSMTTFPHFLRFLVYANLSLLALAYLLLQRFAKLWEDRFLPSYLGPSVGTLISLSLVALVCMATSLALFIMLVTTVRSWFFNQTMIEMWEQERHEAIGARGGRDWWDIVGPDGETIRFEKVEFPYDIGFFANMAQAMGTRLFPFWLVPFAGHPRVSPPGRGSVGWAWEENGFNRKEGMWPPPDPEKIRRAARQGTVGGKRDYASELRELDQSPEERKRAFQERQEKDLRRRRRALLAELEEEQGISGTVAEEQLGEDDIDSYSDYEGDETDDWADGDGEKLADFGVDEDELDYDYTTKEVDEDENVPLGELLRRRKAQKASDDE</sequence>
<dbReference type="EC" id="2.3.1.225" evidence="11"/>
<feature type="transmembrane region" description="Helical" evidence="11 12">
    <location>
        <begin position="173"/>
        <end position="197"/>
    </location>
</feature>
<dbReference type="GO" id="GO:0019706">
    <property type="term" value="F:protein-cysteine S-palmitoyltransferase activity"/>
    <property type="evidence" value="ECO:0007669"/>
    <property type="project" value="UniProtKB-UniRule"/>
</dbReference>
<evidence type="ECO:0000256" key="2">
    <source>
        <dbReference type="ARBA" id="ARBA00022679"/>
    </source>
</evidence>
<comment type="caution">
    <text evidence="15">The sequence shown here is derived from an EMBL/GenBank/DDBJ whole genome shotgun (WGS) entry which is preliminary data.</text>
</comment>
<feature type="compositionally biased region" description="Basic and acidic residues" evidence="13">
    <location>
        <begin position="319"/>
        <end position="345"/>
    </location>
</feature>
<feature type="region of interest" description="Disordered" evidence="13">
    <location>
        <begin position="364"/>
        <end position="445"/>
    </location>
</feature>
<feature type="transmembrane region" description="Helical" evidence="11 12">
    <location>
        <begin position="45"/>
        <end position="63"/>
    </location>
</feature>
<reference evidence="15 16" key="1">
    <citation type="journal article" date="2019" name="Appl. Microbiol. Biotechnol.">
        <title>Genome sequence of Isaria javanica and comparative genome analysis insights into family S53 peptidase evolution in fungal entomopathogens.</title>
        <authorList>
            <person name="Lin R."/>
            <person name="Zhang X."/>
            <person name="Xin B."/>
            <person name="Zou M."/>
            <person name="Gao Y."/>
            <person name="Qin F."/>
            <person name="Hu Q."/>
            <person name="Xie B."/>
            <person name="Cheng X."/>
        </authorList>
    </citation>
    <scope>NUCLEOTIDE SEQUENCE [LARGE SCALE GENOMIC DNA]</scope>
    <source>
        <strain evidence="15 16">IJ1G</strain>
    </source>
</reference>
<dbReference type="STRING" id="43265.A0A545V5E3"/>
<evidence type="ECO:0000256" key="5">
    <source>
        <dbReference type="ARBA" id="ARBA00022989"/>
    </source>
</evidence>
<evidence type="ECO:0000313" key="16">
    <source>
        <dbReference type="Proteomes" id="UP000315783"/>
    </source>
</evidence>
<keyword evidence="4 11" id="KW-0256">Endoplasmic reticulum</keyword>
<organism evidence="15 16">
    <name type="scientific">Cordyceps javanica</name>
    <dbReference type="NCBI Taxonomy" id="43265"/>
    <lineage>
        <taxon>Eukaryota</taxon>
        <taxon>Fungi</taxon>
        <taxon>Dikarya</taxon>
        <taxon>Ascomycota</taxon>
        <taxon>Pezizomycotina</taxon>
        <taxon>Sordariomycetes</taxon>
        <taxon>Hypocreomycetidae</taxon>
        <taxon>Hypocreales</taxon>
        <taxon>Cordycipitaceae</taxon>
        <taxon>Cordyceps</taxon>
    </lineage>
</organism>
<gene>
    <name evidence="11" type="primary">PFA4</name>
    <name evidence="15" type="ORF">IF1G_04169</name>
</gene>
<keyword evidence="16" id="KW-1185">Reference proteome</keyword>
<comment type="function">
    <text evidence="11">Mediates the reversible addition of palmitate to target proteins, thereby regulating their membrane association and biological function.</text>
</comment>
<evidence type="ECO:0000256" key="1">
    <source>
        <dbReference type="ARBA" id="ARBA00004141"/>
    </source>
</evidence>
<dbReference type="Pfam" id="PF01529">
    <property type="entry name" value="DHHC"/>
    <property type="match status" value="1"/>
</dbReference>
<accession>A0A545V5E3</accession>
<evidence type="ECO:0000259" key="14">
    <source>
        <dbReference type="Pfam" id="PF01529"/>
    </source>
</evidence>
<dbReference type="Proteomes" id="UP000315783">
    <property type="component" value="Unassembled WGS sequence"/>
</dbReference>
<feature type="region of interest" description="Disordered" evidence="13">
    <location>
        <begin position="311"/>
        <end position="345"/>
    </location>
</feature>
<evidence type="ECO:0000256" key="13">
    <source>
        <dbReference type="SAM" id="MobiDB-lite"/>
    </source>
</evidence>
<keyword evidence="2 11" id="KW-0808">Transferase</keyword>
<keyword evidence="8 11" id="KW-0449">Lipoprotein</keyword>
<evidence type="ECO:0000256" key="11">
    <source>
        <dbReference type="HAMAP-Rule" id="MF_03199"/>
    </source>
</evidence>
<keyword evidence="7 11" id="KW-0564">Palmitate</keyword>
<feature type="active site" description="S-palmitoyl cysteine intermediate" evidence="11">
    <location>
        <position position="115"/>
    </location>
</feature>
<keyword evidence="5 11" id="KW-1133">Transmembrane helix</keyword>
<dbReference type="InterPro" id="IPR001594">
    <property type="entry name" value="Palmitoyltrfase_DHHC"/>
</dbReference>
<comment type="similarity">
    <text evidence="11">Belongs to the DHHC palmitoyltransferase family. PFA4 subfamily.</text>
</comment>
<evidence type="ECO:0000256" key="10">
    <source>
        <dbReference type="ARBA" id="ARBA00048048"/>
    </source>
</evidence>
<dbReference type="InterPro" id="IPR033682">
    <property type="entry name" value="PFA4"/>
</dbReference>
<feature type="transmembrane region" description="Helical" evidence="11 12">
    <location>
        <begin position="12"/>
        <end position="33"/>
    </location>
</feature>
<feature type="compositionally biased region" description="Acidic residues" evidence="13">
    <location>
        <begin position="374"/>
        <end position="397"/>
    </location>
</feature>
<keyword evidence="3 11" id="KW-0812">Transmembrane</keyword>
<evidence type="ECO:0000256" key="7">
    <source>
        <dbReference type="ARBA" id="ARBA00023139"/>
    </source>
</evidence>
<dbReference type="GO" id="GO:0005789">
    <property type="term" value="C:endoplasmic reticulum membrane"/>
    <property type="evidence" value="ECO:0007669"/>
    <property type="project" value="UniProtKB-SubCell"/>
</dbReference>